<gene>
    <name evidence="2" type="ORF">PHLCEN_2v4106</name>
</gene>
<dbReference type="AlphaFoldDB" id="A0A2R6Q2B2"/>
<keyword evidence="3" id="KW-1185">Reference proteome</keyword>
<name>A0A2R6Q2B2_9APHY</name>
<sequence length="56" mass="5934">MGWRRHSMGEAAGKDRQTSMIGGGVIGMQEVTEESMEESGAVTVDEETMKAGRSSG</sequence>
<feature type="region of interest" description="Disordered" evidence="1">
    <location>
        <begin position="36"/>
        <end position="56"/>
    </location>
</feature>
<evidence type="ECO:0000313" key="3">
    <source>
        <dbReference type="Proteomes" id="UP000186601"/>
    </source>
</evidence>
<accession>A0A2R6Q2B2</accession>
<evidence type="ECO:0000313" key="2">
    <source>
        <dbReference type="EMBL" id="PSS00879.1"/>
    </source>
</evidence>
<reference evidence="2 3" key="1">
    <citation type="submission" date="2018-02" db="EMBL/GenBank/DDBJ databases">
        <title>Genome sequence of the basidiomycete white-rot fungus Phlebia centrifuga.</title>
        <authorList>
            <person name="Granchi Z."/>
            <person name="Peng M."/>
            <person name="de Vries R.P."/>
            <person name="Hilden K."/>
            <person name="Makela M.R."/>
            <person name="Grigoriev I."/>
            <person name="Riley R."/>
        </authorList>
    </citation>
    <scope>NUCLEOTIDE SEQUENCE [LARGE SCALE GENOMIC DNA]</scope>
    <source>
        <strain evidence="2 3">FBCC195</strain>
    </source>
</reference>
<feature type="region of interest" description="Disordered" evidence="1">
    <location>
        <begin position="1"/>
        <end position="23"/>
    </location>
</feature>
<dbReference type="Proteomes" id="UP000186601">
    <property type="component" value="Unassembled WGS sequence"/>
</dbReference>
<dbReference type="EMBL" id="MLYV02000405">
    <property type="protein sequence ID" value="PSS00879.1"/>
    <property type="molecule type" value="Genomic_DNA"/>
</dbReference>
<evidence type="ECO:0000256" key="1">
    <source>
        <dbReference type="SAM" id="MobiDB-lite"/>
    </source>
</evidence>
<proteinExistence type="predicted"/>
<comment type="caution">
    <text evidence="2">The sequence shown here is derived from an EMBL/GenBank/DDBJ whole genome shotgun (WGS) entry which is preliminary data.</text>
</comment>
<protein>
    <submittedName>
        <fullName evidence="2">Uncharacterized protein</fullName>
    </submittedName>
</protein>
<organism evidence="2 3">
    <name type="scientific">Hermanssonia centrifuga</name>
    <dbReference type="NCBI Taxonomy" id="98765"/>
    <lineage>
        <taxon>Eukaryota</taxon>
        <taxon>Fungi</taxon>
        <taxon>Dikarya</taxon>
        <taxon>Basidiomycota</taxon>
        <taxon>Agaricomycotina</taxon>
        <taxon>Agaricomycetes</taxon>
        <taxon>Polyporales</taxon>
        <taxon>Meruliaceae</taxon>
        <taxon>Hermanssonia</taxon>
    </lineage>
</organism>